<organism evidence="2 3">
    <name type="scientific">Mangrovibacillus cuniculi</name>
    <dbReference type="NCBI Taxonomy" id="2593652"/>
    <lineage>
        <taxon>Bacteria</taxon>
        <taxon>Bacillati</taxon>
        <taxon>Bacillota</taxon>
        <taxon>Bacilli</taxon>
        <taxon>Bacillales</taxon>
        <taxon>Bacillaceae</taxon>
        <taxon>Mangrovibacillus</taxon>
    </lineage>
</organism>
<feature type="transmembrane region" description="Helical" evidence="1">
    <location>
        <begin position="76"/>
        <end position="96"/>
    </location>
</feature>
<dbReference type="EMBL" id="CP049742">
    <property type="protein sequence ID" value="QPC47590.1"/>
    <property type="molecule type" value="Genomic_DNA"/>
</dbReference>
<dbReference type="RefSeq" id="WP_239672261.1">
    <property type="nucleotide sequence ID" value="NZ_CP049742.1"/>
</dbReference>
<feature type="transmembrane region" description="Helical" evidence="1">
    <location>
        <begin position="7"/>
        <end position="23"/>
    </location>
</feature>
<evidence type="ECO:0000256" key="1">
    <source>
        <dbReference type="SAM" id="Phobius"/>
    </source>
</evidence>
<evidence type="ECO:0000313" key="3">
    <source>
        <dbReference type="Proteomes" id="UP000593626"/>
    </source>
</evidence>
<dbReference type="Proteomes" id="UP000593626">
    <property type="component" value="Chromosome"/>
</dbReference>
<dbReference type="AlphaFoldDB" id="A0A7S8CCR4"/>
<proteinExistence type="predicted"/>
<keyword evidence="1" id="KW-0472">Membrane</keyword>
<accession>A0A7S8CCR4</accession>
<sequence>MKRNVKQFLLSSIFIIPFIWFTIWKSPISAMEDIKELLLYSGFFFPIFIGVVYVIPILYIKMIVRNDENRKMKTHTYLILSWLLFYALLLAAKPVGLELREAIYFQGDEATFKQELYEKVEYSIEERLGKEYTFQRVEDNSGGALGDIRLTILFKEENCNCTNEEEWVNVSYTDEGWKLKIINLDLWYLGRE</sequence>
<evidence type="ECO:0000313" key="2">
    <source>
        <dbReference type="EMBL" id="QPC47590.1"/>
    </source>
</evidence>
<feature type="transmembrane region" description="Helical" evidence="1">
    <location>
        <begin position="43"/>
        <end position="64"/>
    </location>
</feature>
<gene>
    <name evidence="2" type="ORF">G8O30_11820</name>
</gene>
<reference evidence="2 3" key="1">
    <citation type="submission" date="2019-07" db="EMBL/GenBank/DDBJ databases">
        <title>Genome sequence of 2 isolates from Red Sea Mangroves.</title>
        <authorList>
            <person name="Sefrji F."/>
            <person name="Michoud G."/>
            <person name="Merlino G."/>
            <person name="Daffonchio D."/>
        </authorList>
    </citation>
    <scope>NUCLEOTIDE SEQUENCE [LARGE SCALE GENOMIC DNA]</scope>
    <source>
        <strain evidence="2 3">R1DC41</strain>
    </source>
</reference>
<keyword evidence="3" id="KW-1185">Reference proteome</keyword>
<dbReference type="KEGG" id="mcui:G8O30_11820"/>
<keyword evidence="1" id="KW-1133">Transmembrane helix</keyword>
<keyword evidence="1" id="KW-0812">Transmembrane</keyword>
<protein>
    <submittedName>
        <fullName evidence="2">Uncharacterized protein</fullName>
    </submittedName>
</protein>
<name>A0A7S8CCR4_9BACI</name>